<proteinExistence type="predicted"/>
<name>A0A8S5NJ34_9CAUD</name>
<organism evidence="2">
    <name type="scientific">Siphoviridae sp. ctK0l2</name>
    <dbReference type="NCBI Taxonomy" id="2826243"/>
    <lineage>
        <taxon>Viruses</taxon>
        <taxon>Duplodnaviria</taxon>
        <taxon>Heunggongvirae</taxon>
        <taxon>Uroviricota</taxon>
        <taxon>Caudoviricetes</taxon>
    </lineage>
</organism>
<sequence>MVRNCYDICKDVLGQHYDFDGSYGAQCYDLANYVGKFFGITMWGYYARDIVADNPRLYQLALVKPYDGQLETGDMVIFGPAYGNEAGHVAFYGSGDPAWATCIDQNHPLGSGVTEHTFSIINLNPTHIVRFYNQEPYSAGGSTSHNQPGTISGNDTTKTKSRTYQFWEVTCDETEVLKEKDGEFIEKTFQCSKYTGLEDGDWIKIDRWDGSAGYIRKSCAKRREDLDVVVTTKKDASVTNDLPSGTANYDGGDISYGGYVLAKDKISAMASACAKYGIWLPGFICQTYLETNWGQSPGATYAGPENNWGGLTWTGNPQRESGVVVSQGAPRAEGGYYMKFASLKDYFEDHCNLISDRIGGENALYHANNKYDIESFTRGLFRPVAKYDYAAVGLGAYIAQMTSIYNGMKPQLDEVMGHIKEGEPLPTAPAVSKPTLPKFEVPKPKLPPLKTGNKATDRRARWT</sequence>
<protein>
    <submittedName>
        <fullName evidence="2">Lysin</fullName>
    </submittedName>
</protein>
<reference evidence="2" key="1">
    <citation type="journal article" date="2021" name="Proc. Natl. Acad. Sci. U.S.A.">
        <title>A Catalog of Tens of Thousands of Viruses from Human Metagenomes Reveals Hidden Associations with Chronic Diseases.</title>
        <authorList>
            <person name="Tisza M.J."/>
            <person name="Buck C.B."/>
        </authorList>
    </citation>
    <scope>NUCLEOTIDE SEQUENCE</scope>
    <source>
        <strain evidence="2">CtK0l2</strain>
    </source>
</reference>
<accession>A0A8S5NJ34</accession>
<dbReference type="Gene3D" id="1.10.530.10">
    <property type="match status" value="1"/>
</dbReference>
<evidence type="ECO:0000256" key="1">
    <source>
        <dbReference type="SAM" id="MobiDB-lite"/>
    </source>
</evidence>
<dbReference type="EMBL" id="BK015181">
    <property type="protein sequence ID" value="DAD94734.1"/>
    <property type="molecule type" value="Genomic_DNA"/>
</dbReference>
<dbReference type="Gene3D" id="3.90.1720.10">
    <property type="entry name" value="endopeptidase domain like (from Nostoc punctiforme)"/>
    <property type="match status" value="1"/>
</dbReference>
<evidence type="ECO:0000313" key="2">
    <source>
        <dbReference type="EMBL" id="DAD94734.1"/>
    </source>
</evidence>
<dbReference type="GO" id="GO:0004040">
    <property type="term" value="F:amidase activity"/>
    <property type="evidence" value="ECO:0007669"/>
    <property type="project" value="InterPro"/>
</dbReference>
<feature type="region of interest" description="Disordered" evidence="1">
    <location>
        <begin position="423"/>
        <end position="463"/>
    </location>
</feature>